<comment type="similarity">
    <text evidence="4 8">Belongs to the class-III pyridoxal-phosphate-dependent aminotransferase family. HemL subfamily.</text>
</comment>
<evidence type="ECO:0000256" key="8">
    <source>
        <dbReference type="HAMAP-Rule" id="MF_00375"/>
    </source>
</evidence>
<dbReference type="PANTHER" id="PTHR43713">
    <property type="entry name" value="GLUTAMATE-1-SEMIALDEHYDE 2,1-AMINOMUTASE"/>
    <property type="match status" value="1"/>
</dbReference>
<organism evidence="9 10">
    <name type="scientific">Marinisporobacter balticus</name>
    <dbReference type="NCBI Taxonomy" id="2018667"/>
    <lineage>
        <taxon>Bacteria</taxon>
        <taxon>Bacillati</taxon>
        <taxon>Bacillota</taxon>
        <taxon>Clostridia</taxon>
        <taxon>Peptostreptococcales</taxon>
        <taxon>Thermotaleaceae</taxon>
        <taxon>Marinisporobacter</taxon>
    </lineage>
</organism>
<comment type="cofactor">
    <cofactor evidence="2 8">
        <name>pyridoxal 5'-phosphate</name>
        <dbReference type="ChEBI" id="CHEBI:597326"/>
    </cofactor>
</comment>
<feature type="modified residue" description="N6-(pyridoxal phosphate)lysine" evidence="8">
    <location>
        <position position="268"/>
    </location>
</feature>
<dbReference type="PROSITE" id="PS00600">
    <property type="entry name" value="AA_TRANSFER_CLASS_3"/>
    <property type="match status" value="1"/>
</dbReference>
<dbReference type="InterPro" id="IPR005814">
    <property type="entry name" value="Aminotrans_3"/>
</dbReference>
<dbReference type="GO" id="GO:0042286">
    <property type="term" value="F:glutamate-1-semialdehyde 2,1-aminomutase activity"/>
    <property type="evidence" value="ECO:0007669"/>
    <property type="project" value="UniProtKB-UniRule"/>
</dbReference>
<comment type="subcellular location">
    <subcellularLocation>
        <location evidence="8">Cytoplasm</location>
    </subcellularLocation>
</comment>
<dbReference type="GO" id="GO:0008483">
    <property type="term" value="F:transaminase activity"/>
    <property type="evidence" value="ECO:0007669"/>
    <property type="project" value="InterPro"/>
</dbReference>
<evidence type="ECO:0000256" key="6">
    <source>
        <dbReference type="ARBA" id="ARBA00023235"/>
    </source>
</evidence>
<keyword evidence="10" id="KW-1185">Reference proteome</keyword>
<dbReference type="InterPro" id="IPR049704">
    <property type="entry name" value="Aminotrans_3_PPA_site"/>
</dbReference>
<keyword evidence="6 8" id="KW-0413">Isomerase</keyword>
<comment type="subunit">
    <text evidence="8">Homodimer.</text>
</comment>
<evidence type="ECO:0000256" key="2">
    <source>
        <dbReference type="ARBA" id="ARBA00001933"/>
    </source>
</evidence>
<comment type="pathway">
    <text evidence="3">Porphyrin-containing compound metabolism; protoporphyrin-IX biosynthesis; 5-aminolevulinate from L-glutamyl-tRNA(Glu): step 2/2.</text>
</comment>
<name>A0A4R2LJE0_9FIRM</name>
<dbReference type="PANTHER" id="PTHR43713:SF3">
    <property type="entry name" value="GLUTAMATE-1-SEMIALDEHYDE 2,1-AMINOMUTASE 1, CHLOROPLASTIC-RELATED"/>
    <property type="match status" value="1"/>
</dbReference>
<dbReference type="GO" id="GO:0030170">
    <property type="term" value="F:pyridoxal phosphate binding"/>
    <property type="evidence" value="ECO:0007669"/>
    <property type="project" value="InterPro"/>
</dbReference>
<accession>A0A4R2LJE0</accession>
<evidence type="ECO:0000256" key="4">
    <source>
        <dbReference type="ARBA" id="ARBA00008981"/>
    </source>
</evidence>
<dbReference type="SUPFAM" id="SSF53383">
    <property type="entry name" value="PLP-dependent transferases"/>
    <property type="match status" value="1"/>
</dbReference>
<dbReference type="Gene3D" id="3.40.640.10">
    <property type="entry name" value="Type I PLP-dependent aspartate aminotransferase-like (Major domain)"/>
    <property type="match status" value="1"/>
</dbReference>
<evidence type="ECO:0000256" key="3">
    <source>
        <dbReference type="ARBA" id="ARBA00004819"/>
    </source>
</evidence>
<reference evidence="9 10" key="1">
    <citation type="submission" date="2019-03" db="EMBL/GenBank/DDBJ databases">
        <title>Genomic Encyclopedia of Type Strains, Phase IV (KMG-IV): sequencing the most valuable type-strain genomes for metagenomic binning, comparative biology and taxonomic classification.</title>
        <authorList>
            <person name="Goeker M."/>
        </authorList>
    </citation>
    <scope>NUCLEOTIDE SEQUENCE [LARGE SCALE GENOMIC DNA]</scope>
    <source>
        <strain evidence="9 10">DSM 102940</strain>
    </source>
</reference>
<dbReference type="CDD" id="cd00610">
    <property type="entry name" value="OAT_like"/>
    <property type="match status" value="1"/>
</dbReference>
<dbReference type="InterPro" id="IPR015424">
    <property type="entry name" value="PyrdxlP-dep_Trfase"/>
</dbReference>
<dbReference type="InterPro" id="IPR015421">
    <property type="entry name" value="PyrdxlP-dep_Trfase_major"/>
</dbReference>
<keyword evidence="7 8" id="KW-0627">Porphyrin biosynthesis</keyword>
<dbReference type="GO" id="GO:0006782">
    <property type="term" value="P:protoporphyrinogen IX biosynthetic process"/>
    <property type="evidence" value="ECO:0007669"/>
    <property type="project" value="UniProtKB-UniRule"/>
</dbReference>
<dbReference type="EC" id="5.4.3.8" evidence="8"/>
<dbReference type="NCBIfam" id="NF000818">
    <property type="entry name" value="PRK00062.1"/>
    <property type="match status" value="1"/>
</dbReference>
<keyword evidence="8" id="KW-0963">Cytoplasm</keyword>
<dbReference type="GO" id="GO:0005737">
    <property type="term" value="C:cytoplasm"/>
    <property type="evidence" value="ECO:0007669"/>
    <property type="project" value="UniProtKB-SubCell"/>
</dbReference>
<dbReference type="InterPro" id="IPR004639">
    <property type="entry name" value="4pyrrol_synth_GluAld_NH2Trfase"/>
</dbReference>
<comment type="catalytic activity">
    <reaction evidence="1 8">
        <text>(S)-4-amino-5-oxopentanoate = 5-aminolevulinate</text>
        <dbReference type="Rhea" id="RHEA:14265"/>
        <dbReference type="ChEBI" id="CHEBI:57501"/>
        <dbReference type="ChEBI" id="CHEBI:356416"/>
        <dbReference type="EC" id="5.4.3.8"/>
    </reaction>
</comment>
<dbReference type="HAMAP" id="MF_00375">
    <property type="entry name" value="HemL_aminotrans_3"/>
    <property type="match status" value="1"/>
</dbReference>
<dbReference type="Gene3D" id="3.90.1150.10">
    <property type="entry name" value="Aspartate Aminotransferase, domain 1"/>
    <property type="match status" value="1"/>
</dbReference>
<dbReference type="Pfam" id="PF00202">
    <property type="entry name" value="Aminotran_3"/>
    <property type="match status" value="1"/>
</dbReference>
<evidence type="ECO:0000256" key="5">
    <source>
        <dbReference type="ARBA" id="ARBA00022898"/>
    </source>
</evidence>
<evidence type="ECO:0000313" key="9">
    <source>
        <dbReference type="EMBL" id="TCO79485.1"/>
    </source>
</evidence>
<gene>
    <name evidence="8" type="primary">hemL</name>
    <name evidence="9" type="ORF">EV214_102207</name>
</gene>
<dbReference type="EMBL" id="SLWV01000002">
    <property type="protein sequence ID" value="TCO79485.1"/>
    <property type="molecule type" value="Genomic_DNA"/>
</dbReference>
<dbReference type="InterPro" id="IPR015422">
    <property type="entry name" value="PyrdxlP-dep_Trfase_small"/>
</dbReference>
<dbReference type="Proteomes" id="UP000294919">
    <property type="component" value="Unassembled WGS sequence"/>
</dbReference>
<protein>
    <recommendedName>
        <fullName evidence="8">Glutamate-1-semialdehyde 2,1-aminomutase</fullName>
        <shortName evidence="8">GSA</shortName>
        <ecNumber evidence="8">5.4.3.8</ecNumber>
    </recommendedName>
    <alternativeName>
        <fullName evidence="8">Glutamate-1-semialdehyde aminotransferase</fullName>
        <shortName evidence="8">GSA-AT</shortName>
    </alternativeName>
</protein>
<dbReference type="UniPathway" id="UPA00251">
    <property type="reaction ID" value="UER00317"/>
</dbReference>
<comment type="caution">
    <text evidence="9">The sequence shown here is derived from an EMBL/GenBank/DDBJ whole genome shotgun (WGS) entry which is preliminary data.</text>
</comment>
<proteinExistence type="inferred from homology"/>
<evidence type="ECO:0000313" key="10">
    <source>
        <dbReference type="Proteomes" id="UP000294919"/>
    </source>
</evidence>
<keyword evidence="5 8" id="KW-0663">Pyridoxal phosphate</keyword>
<evidence type="ECO:0000256" key="1">
    <source>
        <dbReference type="ARBA" id="ARBA00001579"/>
    </source>
</evidence>
<dbReference type="NCBIfam" id="TIGR00713">
    <property type="entry name" value="hemL"/>
    <property type="match status" value="1"/>
</dbReference>
<dbReference type="FunFam" id="3.40.640.10:FF:000021">
    <property type="entry name" value="Glutamate-1-semialdehyde 2,1-aminomutase"/>
    <property type="match status" value="1"/>
</dbReference>
<sequence length="430" mass="46929">MMNFNKSKALFEEAKKYIPGGVNSPVRAFPSVSLDPPFISKGKGSKIYDVDGNEYIDYVGSWGPLILGHAHEEVVAALKKVIDVGTSYGAPTEIETELAKLVCEIVPSVELIRMVNSGTEATMSALRLARGYTGRKRIVKFEGNYHGHSDSLLIKAGSGALTFSVPNSPGVPEDIAKNTITASYNDIDGLKKIFEIHGEEIAGVIIEPVAGNMGVVPATQEFMDFLRKITKDYGALLIIDEVMTGFRVALHCAQSIYNVDPDITTFGKIIGGGLPVGAYGGKREIMKKISPIGPVYQAGTLSGNPLAMTAGFVNLNILKNNPEIYEDLERKSKLLEDGFKENAKKLGVKVSFNRVGSMLSMFFTDKQVVDFKTAMTSELNKFNIYFEEMLKQGIYLAPSHFEASFVSAAHSQEDIEKTIEANYDALKKLV</sequence>
<evidence type="ECO:0000256" key="7">
    <source>
        <dbReference type="ARBA" id="ARBA00023244"/>
    </source>
</evidence>
<dbReference type="AlphaFoldDB" id="A0A4R2LJE0"/>